<dbReference type="InterPro" id="IPR029033">
    <property type="entry name" value="His_PPase_superfam"/>
</dbReference>
<evidence type="ECO:0000256" key="1">
    <source>
        <dbReference type="SAM" id="SignalP"/>
    </source>
</evidence>
<evidence type="ECO:0000313" key="2">
    <source>
        <dbReference type="EMBL" id="SHF19874.1"/>
    </source>
</evidence>
<keyword evidence="3" id="KW-1185">Reference proteome</keyword>
<dbReference type="Pfam" id="PF00300">
    <property type="entry name" value="His_Phos_1"/>
    <property type="match status" value="1"/>
</dbReference>
<gene>
    <name evidence="2" type="ORF">SAMN04487965_1608</name>
</gene>
<dbReference type="RefSeq" id="WP_084535713.1">
    <property type="nucleotide sequence ID" value="NZ_FQVA01000001.1"/>
</dbReference>
<feature type="chain" id="PRO_5012815829" evidence="1">
    <location>
        <begin position="20"/>
        <end position="181"/>
    </location>
</feature>
<proteinExistence type="predicted"/>
<dbReference type="Gene3D" id="3.40.50.1240">
    <property type="entry name" value="Phosphoglycerate mutase-like"/>
    <property type="match status" value="1"/>
</dbReference>
<organism evidence="2 3">
    <name type="scientific">Microbulbifer donghaiensis</name>
    <dbReference type="NCBI Taxonomy" id="494016"/>
    <lineage>
        <taxon>Bacteria</taxon>
        <taxon>Pseudomonadati</taxon>
        <taxon>Pseudomonadota</taxon>
        <taxon>Gammaproteobacteria</taxon>
        <taxon>Cellvibrionales</taxon>
        <taxon>Microbulbiferaceae</taxon>
        <taxon>Microbulbifer</taxon>
    </lineage>
</organism>
<dbReference type="OrthoDB" id="3296006at2"/>
<dbReference type="SMART" id="SM00855">
    <property type="entry name" value="PGAM"/>
    <property type="match status" value="1"/>
</dbReference>
<protein>
    <submittedName>
        <fullName evidence="2">Phosphohistidine phosphatase SixA</fullName>
    </submittedName>
</protein>
<sequence>MRLRIFGILFLLIAGSAWAATQEGRAGSQQQVIYLVRHAEKRVDAGVEDKDPPLTDTGDARAQHLAYVLGDIGIDHIYTSDYRRTRQTGEPLAKKLGLNMQPYDPRALPAFAQQLQQLGGRILVVGHSNTTPQLVELLGGDGGAPIDEASEYDRLYILIRDGDRVTTLLQRFGSSGRRPQD</sequence>
<dbReference type="InterPro" id="IPR013078">
    <property type="entry name" value="His_Pase_superF_clade-1"/>
</dbReference>
<dbReference type="Proteomes" id="UP000184170">
    <property type="component" value="Unassembled WGS sequence"/>
</dbReference>
<name>A0A1M4ZPE3_9GAMM</name>
<dbReference type="CDD" id="cd07067">
    <property type="entry name" value="HP_PGM_like"/>
    <property type="match status" value="1"/>
</dbReference>
<accession>A0A1M4ZPE3</accession>
<evidence type="ECO:0000313" key="3">
    <source>
        <dbReference type="Proteomes" id="UP000184170"/>
    </source>
</evidence>
<dbReference type="AlphaFoldDB" id="A0A1M4ZPE3"/>
<dbReference type="EMBL" id="FQVA01000001">
    <property type="protein sequence ID" value="SHF19874.1"/>
    <property type="molecule type" value="Genomic_DNA"/>
</dbReference>
<feature type="signal peptide" evidence="1">
    <location>
        <begin position="1"/>
        <end position="19"/>
    </location>
</feature>
<dbReference type="STRING" id="494016.SAMN04487965_1608"/>
<dbReference type="SUPFAM" id="SSF53254">
    <property type="entry name" value="Phosphoglycerate mutase-like"/>
    <property type="match status" value="1"/>
</dbReference>
<reference evidence="3" key="1">
    <citation type="submission" date="2016-11" db="EMBL/GenBank/DDBJ databases">
        <authorList>
            <person name="Varghese N."/>
            <person name="Submissions S."/>
        </authorList>
    </citation>
    <scope>NUCLEOTIDE SEQUENCE [LARGE SCALE GENOMIC DNA]</scope>
    <source>
        <strain evidence="3">CGMCC 1.7063</strain>
    </source>
</reference>
<keyword evidence="1" id="KW-0732">Signal</keyword>